<sequence>MKSQFTESSFSLIRTYSITKFSWAGYPMKKDIRLISLICSRLGRRIWNRRFQSYVVKHITTPVICTGVIVFGHIFCARVTTGHQGLNIFHKRPEIIMVQELFYQSHMASNNNDSQNQQSTYLGKAMEVCNGGDTKNQWDKLPNDMVQTLLGLLPTEDIFWCQMVSKTWYTILHSASFHLTSNQLFERCLWFLLVNVKDSYVYNMETGDLNPIKLKLPKERCVVPIAGSGGLVCFVSKFDNSSYMCNPYTGMIRTLPCFDSNVIDSTKGVAMNYSSSGLQYEVFVLYGNMQVKVFSSLEQEKAWIELPAAREYTSSGNWWINDVPIIGKKGITVNGSEGQILVLQNSTLICFNEEKGTISVCPQLSLGEKVQVLPVGLVECGGRVLAMISKRGRQIDIWEFDYKQTGDGVASLRLQQRCQHFPE</sequence>
<feature type="domain" description="F-box" evidence="2">
    <location>
        <begin position="135"/>
        <end position="188"/>
    </location>
</feature>
<dbReference type="InterPro" id="IPR036047">
    <property type="entry name" value="F-box-like_dom_sf"/>
</dbReference>
<keyword evidence="1" id="KW-0812">Transmembrane</keyword>
<evidence type="ECO:0000313" key="3">
    <source>
        <dbReference type="EMBL" id="RZC46360.1"/>
    </source>
</evidence>
<evidence type="ECO:0000313" key="4">
    <source>
        <dbReference type="Proteomes" id="UP000316621"/>
    </source>
</evidence>
<proteinExistence type="predicted"/>
<evidence type="ECO:0000259" key="2">
    <source>
        <dbReference type="PROSITE" id="PS50181"/>
    </source>
</evidence>
<gene>
    <name evidence="3" type="ORF">C5167_039300</name>
</gene>
<dbReference type="PROSITE" id="PS50181">
    <property type="entry name" value="FBOX"/>
    <property type="match status" value="1"/>
</dbReference>
<accession>A0A4Y7IF22</accession>
<dbReference type="PANTHER" id="PTHR31672">
    <property type="entry name" value="BNACNNG10540D PROTEIN"/>
    <property type="match status" value="1"/>
</dbReference>
<feature type="transmembrane region" description="Helical" evidence="1">
    <location>
        <begin position="54"/>
        <end position="75"/>
    </location>
</feature>
<keyword evidence="1" id="KW-0472">Membrane</keyword>
<dbReference type="AlphaFoldDB" id="A0A4Y7IF22"/>
<dbReference type="InterPro" id="IPR001810">
    <property type="entry name" value="F-box_dom"/>
</dbReference>
<dbReference type="Gramene" id="RZC46360">
    <property type="protein sequence ID" value="RZC46360"/>
    <property type="gene ID" value="C5167_039300"/>
</dbReference>
<reference evidence="3 4" key="1">
    <citation type="journal article" date="2018" name="Science">
        <title>The opium poppy genome and morphinan production.</title>
        <authorList>
            <person name="Guo L."/>
            <person name="Winzer T."/>
            <person name="Yang X."/>
            <person name="Li Y."/>
            <person name="Ning Z."/>
            <person name="He Z."/>
            <person name="Teodor R."/>
            <person name="Lu Y."/>
            <person name="Bowser T.A."/>
            <person name="Graham I.A."/>
            <person name="Ye K."/>
        </authorList>
    </citation>
    <scope>NUCLEOTIDE SEQUENCE [LARGE SCALE GENOMIC DNA]</scope>
    <source>
        <strain evidence="4">cv. HN1</strain>
        <tissue evidence="3">Leaves</tissue>
    </source>
</reference>
<dbReference type="Proteomes" id="UP000316621">
    <property type="component" value="Chromosome 1"/>
</dbReference>
<protein>
    <recommendedName>
        <fullName evidence="2">F-box domain-containing protein</fullName>
    </recommendedName>
</protein>
<organism evidence="3 4">
    <name type="scientific">Papaver somniferum</name>
    <name type="common">Opium poppy</name>
    <dbReference type="NCBI Taxonomy" id="3469"/>
    <lineage>
        <taxon>Eukaryota</taxon>
        <taxon>Viridiplantae</taxon>
        <taxon>Streptophyta</taxon>
        <taxon>Embryophyta</taxon>
        <taxon>Tracheophyta</taxon>
        <taxon>Spermatophyta</taxon>
        <taxon>Magnoliopsida</taxon>
        <taxon>Ranunculales</taxon>
        <taxon>Papaveraceae</taxon>
        <taxon>Papaveroideae</taxon>
        <taxon>Papaver</taxon>
    </lineage>
</organism>
<name>A0A4Y7IF22_PAPSO</name>
<dbReference type="Pfam" id="PF00646">
    <property type="entry name" value="F-box"/>
    <property type="match status" value="1"/>
</dbReference>
<keyword evidence="1" id="KW-1133">Transmembrane helix</keyword>
<keyword evidence="4" id="KW-1185">Reference proteome</keyword>
<dbReference type="InterPro" id="IPR050796">
    <property type="entry name" value="SCF_F-box_component"/>
</dbReference>
<dbReference type="SUPFAM" id="SSF81383">
    <property type="entry name" value="F-box domain"/>
    <property type="match status" value="1"/>
</dbReference>
<evidence type="ECO:0000256" key="1">
    <source>
        <dbReference type="SAM" id="Phobius"/>
    </source>
</evidence>
<dbReference type="EMBL" id="CM010715">
    <property type="protein sequence ID" value="RZC46360.1"/>
    <property type="molecule type" value="Genomic_DNA"/>
</dbReference>